<dbReference type="Proteomes" id="UP000094819">
    <property type="component" value="Unassembled WGS sequence"/>
</dbReference>
<accession>A0A1E3IVS6</accession>
<keyword evidence="2" id="KW-0813">Transport</keyword>
<keyword evidence="14" id="KW-1185">Reference proteome</keyword>
<organism evidence="13 14">
    <name type="scientific">Cryptococcus wingfieldii CBS 7118</name>
    <dbReference type="NCBI Taxonomy" id="1295528"/>
    <lineage>
        <taxon>Eukaryota</taxon>
        <taxon>Fungi</taxon>
        <taxon>Dikarya</taxon>
        <taxon>Basidiomycota</taxon>
        <taxon>Agaricomycotina</taxon>
        <taxon>Tremellomycetes</taxon>
        <taxon>Tremellales</taxon>
        <taxon>Cryptococcaceae</taxon>
        <taxon>Cryptococcus</taxon>
    </lineage>
</organism>
<name>A0A1E3IVS6_9TREE</name>
<evidence type="ECO:0000256" key="1">
    <source>
        <dbReference type="ARBA" id="ARBA00004163"/>
    </source>
</evidence>
<dbReference type="EMBL" id="AWGH01000017">
    <property type="protein sequence ID" value="ODN92697.1"/>
    <property type="molecule type" value="Genomic_DNA"/>
</dbReference>
<evidence type="ECO:0000256" key="4">
    <source>
        <dbReference type="ARBA" id="ARBA00022824"/>
    </source>
</evidence>
<dbReference type="GO" id="GO:0005789">
    <property type="term" value="C:endoplasmic reticulum membrane"/>
    <property type="evidence" value="ECO:0007669"/>
    <property type="project" value="UniProtKB-SubCell"/>
</dbReference>
<evidence type="ECO:0000256" key="7">
    <source>
        <dbReference type="ARBA" id="ARBA00023054"/>
    </source>
</evidence>
<dbReference type="GO" id="GO:0005484">
    <property type="term" value="F:SNAP receptor activity"/>
    <property type="evidence" value="ECO:0007669"/>
    <property type="project" value="InterPro"/>
</dbReference>
<comment type="similarity">
    <text evidence="9">Belongs to the SEC20 family.</text>
</comment>
<proteinExistence type="inferred from homology"/>
<feature type="region of interest" description="Disordered" evidence="10">
    <location>
        <begin position="110"/>
        <end position="154"/>
    </location>
</feature>
<keyword evidence="3 11" id="KW-0812">Transmembrane</keyword>
<dbReference type="GO" id="GO:0006890">
    <property type="term" value="P:retrograde vesicle-mediated transport, Golgi to endoplasmic reticulum"/>
    <property type="evidence" value="ECO:0007669"/>
    <property type="project" value="InterPro"/>
</dbReference>
<gene>
    <name evidence="13" type="ORF">L198_05491</name>
</gene>
<dbReference type="AlphaFoldDB" id="A0A1E3IVS6"/>
<reference evidence="13 14" key="1">
    <citation type="submission" date="2016-06" db="EMBL/GenBank/DDBJ databases">
        <title>Evolution of pathogenesis and genome organization in the Tremellales.</title>
        <authorList>
            <person name="Cuomo C."/>
            <person name="Litvintseva A."/>
            <person name="Heitman J."/>
            <person name="Chen Y."/>
            <person name="Sun S."/>
            <person name="Springer D."/>
            <person name="Dromer F."/>
            <person name="Young S."/>
            <person name="Zeng Q."/>
            <person name="Chapman S."/>
            <person name="Gujja S."/>
            <person name="Saif S."/>
            <person name="Birren B."/>
        </authorList>
    </citation>
    <scope>NUCLEOTIDE SEQUENCE [LARGE SCALE GENOMIC DNA]</scope>
    <source>
        <strain evidence="13 14">CBS 7118</strain>
    </source>
</reference>
<dbReference type="InterPro" id="IPR005606">
    <property type="entry name" value="Sec20"/>
</dbReference>
<keyword evidence="8 11" id="KW-0472">Membrane</keyword>
<evidence type="ECO:0000313" key="14">
    <source>
        <dbReference type="Proteomes" id="UP000094819"/>
    </source>
</evidence>
<feature type="domain" description="Sec20 C-terminal" evidence="12">
    <location>
        <begin position="154"/>
        <end position="244"/>
    </location>
</feature>
<evidence type="ECO:0000256" key="6">
    <source>
        <dbReference type="ARBA" id="ARBA00022989"/>
    </source>
</evidence>
<evidence type="ECO:0000256" key="5">
    <source>
        <dbReference type="ARBA" id="ARBA00022892"/>
    </source>
</evidence>
<comment type="subcellular location">
    <subcellularLocation>
        <location evidence="1">Endoplasmic reticulum membrane</location>
        <topology evidence="1">Single-pass type IV membrane protein</topology>
    </subcellularLocation>
</comment>
<feature type="transmembrane region" description="Helical" evidence="11">
    <location>
        <begin position="223"/>
        <end position="240"/>
    </location>
</feature>
<evidence type="ECO:0000256" key="2">
    <source>
        <dbReference type="ARBA" id="ARBA00022448"/>
    </source>
</evidence>
<dbReference type="GO" id="GO:0031201">
    <property type="term" value="C:SNARE complex"/>
    <property type="evidence" value="ECO:0007669"/>
    <property type="project" value="TreeGrafter"/>
</dbReference>
<keyword evidence="7" id="KW-0175">Coiled coil</keyword>
<evidence type="ECO:0000313" key="13">
    <source>
        <dbReference type="EMBL" id="ODN92697.1"/>
    </source>
</evidence>
<evidence type="ECO:0000256" key="3">
    <source>
        <dbReference type="ARBA" id="ARBA00022692"/>
    </source>
</evidence>
<comment type="caution">
    <text evidence="13">The sequence shown here is derived from an EMBL/GenBank/DDBJ whole genome shotgun (WGS) entry which is preliminary data.</text>
</comment>
<dbReference type="PANTHER" id="PTHR12825:SF0">
    <property type="entry name" value="VESICLE TRANSPORT PROTEIN SEC20"/>
    <property type="match status" value="1"/>
</dbReference>
<dbReference type="GeneID" id="30194704"/>
<dbReference type="InterPro" id="IPR056173">
    <property type="entry name" value="Sec20_C"/>
</dbReference>
<dbReference type="RefSeq" id="XP_019030324.1">
    <property type="nucleotide sequence ID" value="XM_019177573.1"/>
</dbReference>
<keyword evidence="6 11" id="KW-1133">Transmembrane helix</keyword>
<dbReference type="PANTHER" id="PTHR12825">
    <property type="entry name" value="BNIP1-RELATED"/>
    <property type="match status" value="1"/>
</dbReference>
<evidence type="ECO:0000256" key="8">
    <source>
        <dbReference type="ARBA" id="ARBA00023136"/>
    </source>
</evidence>
<dbReference type="OrthoDB" id="46868at2759"/>
<protein>
    <recommendedName>
        <fullName evidence="12">Sec20 C-terminal domain-containing protein</fullName>
    </recommendedName>
</protein>
<dbReference type="Pfam" id="PF03908">
    <property type="entry name" value="Sec20"/>
    <property type="match status" value="1"/>
</dbReference>
<evidence type="ECO:0000256" key="10">
    <source>
        <dbReference type="SAM" id="MobiDB-lite"/>
    </source>
</evidence>
<sequence length="384" mass="41788">MAPIPPSSSLPGISRHLNDIRTYQLPRLSSPSGAPLPTQLFDELVEELRVDLEGVRRGLEREKEMIAFGAGGAEAKAGVDEAEREYHELKSLFRSTVVQAKKNMAVRHARMQELSRKGSEKDESASKTTPVEEKGAARSAADMGIGGDDELQTKTNEVTSALRRTTALMQTELERSVLSVQMLESSTQTLTLTQTLHETYTSLLTSSHHLIQTLSRADTLDRYIILASLFFFLLVCGWIVKRRVLDKALGAGWWVVGGVGKGVGWYVGGSWRLVKMGFGGDGPATRPEGLEVNGFVDEGALPRVGQDSAAGSLDSEFEYIKPHAANGVDDYVAVAEPAPAGIATGEKGMNEIMRDMEKGGRVKVEILDNNERRPGQPLLAKDEL</sequence>
<evidence type="ECO:0000256" key="11">
    <source>
        <dbReference type="SAM" id="Phobius"/>
    </source>
</evidence>
<feature type="compositionally biased region" description="Basic and acidic residues" evidence="10">
    <location>
        <begin position="110"/>
        <end position="136"/>
    </location>
</feature>
<evidence type="ECO:0000256" key="9">
    <source>
        <dbReference type="ARBA" id="ARBA00037934"/>
    </source>
</evidence>
<keyword evidence="4" id="KW-0256">Endoplasmic reticulum</keyword>
<keyword evidence="5" id="KW-0931">ER-Golgi transport</keyword>
<evidence type="ECO:0000259" key="12">
    <source>
        <dbReference type="Pfam" id="PF03908"/>
    </source>
</evidence>